<organism evidence="1 2">
    <name type="scientific">Rickettsia amblyommatis (strain GAT-30V)</name>
    <name type="common">Rickettsia amblyommii</name>
    <dbReference type="NCBI Taxonomy" id="1105111"/>
    <lineage>
        <taxon>Bacteria</taxon>
        <taxon>Pseudomonadati</taxon>
        <taxon>Pseudomonadota</taxon>
        <taxon>Alphaproteobacteria</taxon>
        <taxon>Rickettsiales</taxon>
        <taxon>Rickettsiaceae</taxon>
        <taxon>Rickettsieae</taxon>
        <taxon>Rickettsia</taxon>
        <taxon>spotted fever group</taxon>
    </lineage>
</organism>
<dbReference type="GO" id="GO:0016787">
    <property type="term" value="F:hydrolase activity"/>
    <property type="evidence" value="ECO:0007669"/>
    <property type="project" value="UniProtKB-KW"/>
</dbReference>
<dbReference type="STRING" id="1105111.MCE_05905"/>
<sequence length="66" mass="7629">MQSLLFNTNIIVTAILHDTIEDTELTKEMIAEAFSHKVANDVECLTRIKKNHKISVVEMVKILYRQ</sequence>
<gene>
    <name evidence="1" type="ordered locus">MCE_05905</name>
</gene>
<dbReference type="SUPFAM" id="SSF109604">
    <property type="entry name" value="HD-domain/PDEase-like"/>
    <property type="match status" value="1"/>
</dbReference>
<keyword evidence="1" id="KW-0378">Hydrolase</keyword>
<dbReference type="Proteomes" id="UP000008005">
    <property type="component" value="Chromosome"/>
</dbReference>
<protein>
    <submittedName>
        <fullName evidence="1">Guanosine polyphosphate pyrophosphohydrolase/synthetase</fullName>
    </submittedName>
</protein>
<dbReference type="KEGG" id="ram:MCE_05905"/>
<proteinExistence type="predicted"/>
<reference evidence="1 2" key="2">
    <citation type="journal article" date="2016" name="Int. J. Syst. Evol. Microbiol.">
        <title>Rickettsia amblyommatis sp. nov., a spotted fever group Rickettsia associated with multiple species of Amblyomma ticks in North, Central and South America.</title>
        <authorList>
            <person name="Karpathy S.E."/>
            <person name="Slater K.S."/>
            <person name="Goldsmith C.S."/>
            <person name="Nicholson W.L."/>
            <person name="Paddock C.D."/>
        </authorList>
    </citation>
    <scope>NUCLEOTIDE SEQUENCE [LARGE SCALE GENOMIC DNA]</scope>
    <source>
        <strain evidence="1 2">GAT-30V</strain>
    </source>
</reference>
<evidence type="ECO:0000313" key="2">
    <source>
        <dbReference type="Proteomes" id="UP000008005"/>
    </source>
</evidence>
<evidence type="ECO:0000313" key="1">
    <source>
        <dbReference type="EMBL" id="AFC70023.1"/>
    </source>
</evidence>
<name>H8K2I1_RICAG</name>
<dbReference type="Gene3D" id="1.10.3210.10">
    <property type="entry name" value="Hypothetical protein af1432"/>
    <property type="match status" value="1"/>
</dbReference>
<accession>H8K2I1</accession>
<reference evidence="2" key="1">
    <citation type="submission" date="2012-02" db="EMBL/GenBank/DDBJ databases">
        <title>Complete genome sequence of Candidatus Rickettsia amblyommii strain GAT-30V.</title>
        <authorList>
            <person name="Johnson S.L."/>
            <person name="Munk A.C."/>
            <person name="Han S."/>
            <person name="Bruce D.C."/>
            <person name="Dasch G.A."/>
        </authorList>
    </citation>
    <scope>NUCLEOTIDE SEQUENCE [LARGE SCALE GENOMIC DNA]</scope>
    <source>
        <strain evidence="2">GAT-30V</strain>
    </source>
</reference>
<dbReference type="HOGENOM" id="CLU_2828427_0_0_5"/>
<dbReference type="AlphaFoldDB" id="H8K2I1"/>
<dbReference type="EMBL" id="CP003334">
    <property type="protein sequence ID" value="AFC70023.1"/>
    <property type="molecule type" value="Genomic_DNA"/>
</dbReference>